<organism evidence="8 9">
    <name type="scientific">Ceratocystis fimbriata CBS 114723</name>
    <dbReference type="NCBI Taxonomy" id="1035309"/>
    <lineage>
        <taxon>Eukaryota</taxon>
        <taxon>Fungi</taxon>
        <taxon>Dikarya</taxon>
        <taxon>Ascomycota</taxon>
        <taxon>Pezizomycotina</taxon>
        <taxon>Sordariomycetes</taxon>
        <taxon>Hypocreomycetidae</taxon>
        <taxon>Microascales</taxon>
        <taxon>Ceratocystidaceae</taxon>
        <taxon>Ceratocystis</taxon>
    </lineage>
</organism>
<feature type="region of interest" description="Disordered" evidence="6">
    <location>
        <begin position="142"/>
        <end position="230"/>
    </location>
</feature>
<gene>
    <name evidence="8" type="primary">TAF12</name>
    <name evidence="8" type="ORF">CFIMG_002274RA</name>
</gene>
<dbReference type="InterPro" id="IPR037794">
    <property type="entry name" value="TAF12"/>
</dbReference>
<dbReference type="GO" id="GO:0017025">
    <property type="term" value="F:TBP-class protein binding"/>
    <property type="evidence" value="ECO:0007669"/>
    <property type="project" value="TreeGrafter"/>
</dbReference>
<comment type="subcellular location">
    <subcellularLocation>
        <location evidence="1">Nucleus</location>
    </subcellularLocation>
</comment>
<dbReference type="SUPFAM" id="SSF47113">
    <property type="entry name" value="Histone-fold"/>
    <property type="match status" value="1"/>
</dbReference>
<evidence type="ECO:0000256" key="4">
    <source>
        <dbReference type="ARBA" id="ARBA00023163"/>
    </source>
</evidence>
<comment type="caution">
    <text evidence="8">The sequence shown here is derived from an EMBL/GenBank/DDBJ whole genome shotgun (WGS) entry which is preliminary data.</text>
</comment>
<dbReference type="PANTHER" id="PTHR12264">
    <property type="entry name" value="TRANSCRIPTION INITIATION FACTOR TFIID SUBUNIT 12"/>
    <property type="match status" value="1"/>
</dbReference>
<dbReference type="STRING" id="1035309.A0A2C5X4H4"/>
<sequence>MANRSPSIAATAPVTTKIPENIMKHISSMPWTPPPTLLDTKGVEAVQKWIGDAKKSYVKALMTIETTRTRLNMIGTAYKEKSDKGTATAEETTRYQHQREQIQKSFTDANRYVEQFRRQQEAWRTSATSKVAAAIAGTNRLVQGTQGTTPSGTPVIAPATAPSQQGTPQPGGTPVHLNSQTEAAKAQQQATATATTANRTQKPQQIQPQPAKPSTPVVGTPQSATSGGQVRPLSMSAAVNMANQNQRQQSVTPTPSTQTTNTANKMAIPKQLPERATQIPQPVAMAGGAGPGRPTYNAGTGTPGGVLAQPAIPKVQIPQYINEAEGDHVLSKKRLDELVRQVCGGQPEGQEGNILAPDVEESIMTLADSFIDNVLLTACRNAKERGSKSLETRDIQLVLERVYNIRIPGYSSDELRIVRKIQPSASWITKLSAVQAAKVTGKGE</sequence>
<dbReference type="CDD" id="cd07981">
    <property type="entry name" value="HFD_TAF12"/>
    <property type="match status" value="1"/>
</dbReference>
<keyword evidence="8" id="KW-0396">Initiation factor</keyword>
<dbReference type="GO" id="GO:0003743">
    <property type="term" value="F:translation initiation factor activity"/>
    <property type="evidence" value="ECO:0007669"/>
    <property type="project" value="UniProtKB-KW"/>
</dbReference>
<evidence type="ECO:0000256" key="2">
    <source>
        <dbReference type="ARBA" id="ARBA00007530"/>
    </source>
</evidence>
<dbReference type="Proteomes" id="UP000222788">
    <property type="component" value="Unassembled WGS sequence"/>
</dbReference>
<dbReference type="GO" id="GO:0046982">
    <property type="term" value="F:protein heterodimerization activity"/>
    <property type="evidence" value="ECO:0007669"/>
    <property type="project" value="InterPro"/>
</dbReference>
<evidence type="ECO:0000256" key="1">
    <source>
        <dbReference type="ARBA" id="ARBA00004123"/>
    </source>
</evidence>
<dbReference type="InterPro" id="IPR003228">
    <property type="entry name" value="TFIID_TAF12_dom"/>
</dbReference>
<dbReference type="GO" id="GO:0051123">
    <property type="term" value="P:RNA polymerase II preinitiation complex assembly"/>
    <property type="evidence" value="ECO:0007669"/>
    <property type="project" value="TreeGrafter"/>
</dbReference>
<dbReference type="GO" id="GO:0003677">
    <property type="term" value="F:DNA binding"/>
    <property type="evidence" value="ECO:0007669"/>
    <property type="project" value="TreeGrafter"/>
</dbReference>
<dbReference type="EMBL" id="APWK03000055">
    <property type="protein sequence ID" value="PHH52892.1"/>
    <property type="molecule type" value="Genomic_DNA"/>
</dbReference>
<keyword evidence="4" id="KW-0804">Transcription</keyword>
<comment type="similarity">
    <text evidence="2">Belongs to the TAF12 family.</text>
</comment>
<dbReference type="FunFam" id="1.10.20.10:FF:000037">
    <property type="entry name" value="Transcription initiation factor TFIID subunit 12"/>
    <property type="match status" value="1"/>
</dbReference>
<dbReference type="Gene3D" id="1.10.20.10">
    <property type="entry name" value="Histone, subunit A"/>
    <property type="match status" value="1"/>
</dbReference>
<evidence type="ECO:0000256" key="3">
    <source>
        <dbReference type="ARBA" id="ARBA00023015"/>
    </source>
</evidence>
<evidence type="ECO:0000313" key="9">
    <source>
        <dbReference type="Proteomes" id="UP000222788"/>
    </source>
</evidence>
<keyword evidence="5" id="KW-0539">Nucleus</keyword>
<dbReference type="OrthoDB" id="2193432at2759"/>
<evidence type="ECO:0000256" key="5">
    <source>
        <dbReference type="ARBA" id="ARBA00023242"/>
    </source>
</evidence>
<proteinExistence type="inferred from homology"/>
<name>A0A2C5X4H4_9PEZI</name>
<keyword evidence="9" id="KW-1185">Reference proteome</keyword>
<reference evidence="8 9" key="2">
    <citation type="journal article" date="2013" name="IMA Fungus">
        <title>IMA Genome-F 1: Ceratocystis fimbriata: Draft nuclear genome sequence for the plant pathogen, Ceratocystis fimbriata.</title>
        <authorList>
            <person name="Wilken P.M."/>
            <person name="Steenkamp E.T."/>
            <person name="Wingfield M.J."/>
            <person name="de Beer Z.W."/>
            <person name="Wingfield B.D."/>
        </authorList>
    </citation>
    <scope>NUCLEOTIDE SEQUENCE [LARGE SCALE GENOMIC DNA]</scope>
    <source>
        <strain evidence="8 9">CBS 114723</strain>
    </source>
</reference>
<dbReference type="Pfam" id="PF03847">
    <property type="entry name" value="TFIID_20kDa"/>
    <property type="match status" value="1"/>
</dbReference>
<evidence type="ECO:0000259" key="7">
    <source>
        <dbReference type="Pfam" id="PF03847"/>
    </source>
</evidence>
<dbReference type="GO" id="GO:0000124">
    <property type="term" value="C:SAGA complex"/>
    <property type="evidence" value="ECO:0007669"/>
    <property type="project" value="InterPro"/>
</dbReference>
<evidence type="ECO:0000313" key="8">
    <source>
        <dbReference type="EMBL" id="PHH52892.1"/>
    </source>
</evidence>
<feature type="compositionally biased region" description="Low complexity" evidence="6">
    <location>
        <begin position="143"/>
        <end position="154"/>
    </location>
</feature>
<protein>
    <submittedName>
        <fullName evidence="8">Transcription initiation factor TFIID subunit 12</fullName>
    </submittedName>
</protein>
<keyword evidence="8" id="KW-0648">Protein biosynthesis</keyword>
<accession>A0A2C5X4H4</accession>
<dbReference type="PANTHER" id="PTHR12264:SF21">
    <property type="entry name" value="TRANSCRIPTION INITIATION FACTOR TFIID SUBUNIT 12"/>
    <property type="match status" value="1"/>
</dbReference>
<dbReference type="GO" id="GO:0005669">
    <property type="term" value="C:transcription factor TFIID complex"/>
    <property type="evidence" value="ECO:0007669"/>
    <property type="project" value="InterPro"/>
</dbReference>
<dbReference type="AlphaFoldDB" id="A0A2C5X4H4"/>
<feature type="region of interest" description="Disordered" evidence="6">
    <location>
        <begin position="243"/>
        <end position="264"/>
    </location>
</feature>
<keyword evidence="3" id="KW-0805">Transcription regulation</keyword>
<evidence type="ECO:0000256" key="6">
    <source>
        <dbReference type="SAM" id="MobiDB-lite"/>
    </source>
</evidence>
<feature type="compositionally biased region" description="Low complexity" evidence="6">
    <location>
        <begin position="246"/>
        <end position="262"/>
    </location>
</feature>
<dbReference type="InterPro" id="IPR009072">
    <property type="entry name" value="Histone-fold"/>
</dbReference>
<feature type="compositionally biased region" description="Polar residues" evidence="6">
    <location>
        <begin position="161"/>
        <end position="170"/>
    </location>
</feature>
<reference evidence="8 9" key="1">
    <citation type="journal article" date="2013" name="Fungal Biol.">
        <title>Analysis of microsatellite markers in the genome of the plant pathogen Ceratocystis fimbriata.</title>
        <authorList>
            <person name="Simpson M.C."/>
            <person name="Wilken P.M."/>
            <person name="Coetzee M.P."/>
            <person name="Wingfield M.J."/>
            <person name="Wingfield B.D."/>
        </authorList>
    </citation>
    <scope>NUCLEOTIDE SEQUENCE [LARGE SCALE GENOMIC DNA]</scope>
    <source>
        <strain evidence="8 9">CBS 114723</strain>
    </source>
</reference>
<feature type="domain" description="Transcription initiation factor TFIID subunit 12" evidence="7">
    <location>
        <begin position="331"/>
        <end position="405"/>
    </location>
</feature>
<feature type="compositionally biased region" description="Low complexity" evidence="6">
    <location>
        <begin position="180"/>
        <end position="209"/>
    </location>
</feature>